<reference evidence="2" key="1">
    <citation type="submission" date="2012-02" db="EMBL/GenBank/DDBJ databases">
        <title>The complete genome of Solitalea canadensis DSM 3403.</title>
        <authorList>
            <consortium name="US DOE Joint Genome Institute (JGI-PGF)"/>
            <person name="Lucas S."/>
            <person name="Copeland A."/>
            <person name="Lapidus A."/>
            <person name="Glavina del Rio T."/>
            <person name="Dalin E."/>
            <person name="Tice H."/>
            <person name="Bruce D."/>
            <person name="Goodwin L."/>
            <person name="Pitluck S."/>
            <person name="Peters L."/>
            <person name="Ovchinnikova G."/>
            <person name="Lu M."/>
            <person name="Kyrpides N."/>
            <person name="Mavromatis K."/>
            <person name="Ivanova N."/>
            <person name="Brettin T."/>
            <person name="Detter J.C."/>
            <person name="Han C."/>
            <person name="Larimer F."/>
            <person name="Land M."/>
            <person name="Hauser L."/>
            <person name="Markowitz V."/>
            <person name="Cheng J.-F."/>
            <person name="Hugenholtz P."/>
            <person name="Woyke T."/>
            <person name="Wu D."/>
            <person name="Spring S."/>
            <person name="Schroeder M."/>
            <person name="Kopitz M."/>
            <person name="Brambilla E."/>
            <person name="Klenk H.-P."/>
            <person name="Eisen J.A."/>
        </authorList>
    </citation>
    <scope>NUCLEOTIDE SEQUENCE</scope>
    <source>
        <strain evidence="2">DSM 3403</strain>
    </source>
</reference>
<protein>
    <recommendedName>
        <fullName evidence="4">Lipocalin-like domain-containing protein</fullName>
    </recommendedName>
</protein>
<sequence length="136" mass="15830">MFCPSIATIKVNLIGWLLCVLFSCNNHSSLQDTHNESQRSEWCGTYVGVITEERGLVRIKLKLRSNGYYTMEQKDVKVNANCIITSYVWKVVDSNKTVHLYKTDDTELSRISYIDSSKIEISFNKDDKRYFLYKKP</sequence>
<dbReference type="HOGENOM" id="CLU_1874067_0_0_10"/>
<dbReference type="AlphaFoldDB" id="H8KQ48"/>
<gene>
    <name evidence="2" type="ordered locus">Solca_1110</name>
</gene>
<evidence type="ECO:0000256" key="1">
    <source>
        <dbReference type="SAM" id="SignalP"/>
    </source>
</evidence>
<accession>H8KQ48</accession>
<organism evidence="2 3">
    <name type="scientific">Solitalea canadensis (strain ATCC 29591 / DSM 3403 / JCM 21819 / LMG 8368 / NBRC 15130 / NCIMB 12057 / USAM 9D)</name>
    <name type="common">Flexibacter canadensis</name>
    <dbReference type="NCBI Taxonomy" id="929556"/>
    <lineage>
        <taxon>Bacteria</taxon>
        <taxon>Pseudomonadati</taxon>
        <taxon>Bacteroidota</taxon>
        <taxon>Sphingobacteriia</taxon>
        <taxon>Sphingobacteriales</taxon>
        <taxon>Sphingobacteriaceae</taxon>
        <taxon>Solitalea</taxon>
    </lineage>
</organism>
<dbReference type="RefSeq" id="WP_014679443.1">
    <property type="nucleotide sequence ID" value="NC_017770.1"/>
</dbReference>
<evidence type="ECO:0008006" key="4">
    <source>
        <dbReference type="Google" id="ProtNLM"/>
    </source>
</evidence>
<keyword evidence="1" id="KW-0732">Signal</keyword>
<dbReference type="KEGG" id="scn:Solca_1110"/>
<dbReference type="Proteomes" id="UP000007590">
    <property type="component" value="Chromosome"/>
</dbReference>
<evidence type="ECO:0000313" key="2">
    <source>
        <dbReference type="EMBL" id="AFD06216.1"/>
    </source>
</evidence>
<keyword evidence="3" id="KW-1185">Reference proteome</keyword>
<proteinExistence type="predicted"/>
<dbReference type="EMBL" id="CP003349">
    <property type="protein sequence ID" value="AFD06216.1"/>
    <property type="molecule type" value="Genomic_DNA"/>
</dbReference>
<name>H8KQ48_SOLCM</name>
<feature type="chain" id="PRO_5003615175" description="Lipocalin-like domain-containing protein" evidence="1">
    <location>
        <begin position="29"/>
        <end position="136"/>
    </location>
</feature>
<evidence type="ECO:0000313" key="3">
    <source>
        <dbReference type="Proteomes" id="UP000007590"/>
    </source>
</evidence>
<feature type="signal peptide" evidence="1">
    <location>
        <begin position="1"/>
        <end position="28"/>
    </location>
</feature>